<evidence type="ECO:0000256" key="3">
    <source>
        <dbReference type="ARBA" id="ARBA00022691"/>
    </source>
</evidence>
<dbReference type="PROSITE" id="PS51678">
    <property type="entry name" value="SAM_MT_PRMT"/>
    <property type="match status" value="1"/>
</dbReference>
<dbReference type="SUPFAM" id="SSF57667">
    <property type="entry name" value="beta-beta-alpha zinc fingers"/>
    <property type="match status" value="1"/>
</dbReference>
<protein>
    <recommendedName>
        <fullName evidence="8">C2H2-type domain-containing protein</fullName>
    </recommendedName>
</protein>
<dbReference type="CDD" id="cd02440">
    <property type="entry name" value="AdoMet_MTases"/>
    <property type="match status" value="1"/>
</dbReference>
<keyword evidence="3 6" id="KW-0949">S-adenosyl-L-methionine</keyword>
<accession>A0AAV0KI78</accession>
<evidence type="ECO:0000313" key="9">
    <source>
        <dbReference type="EMBL" id="CAI0421719.1"/>
    </source>
</evidence>
<gene>
    <name evidence="9" type="ORF">LITE_LOCUS18880</name>
    <name evidence="10" type="ORF">LITE_LOCUS18914</name>
</gene>
<dbReference type="EMBL" id="CAMGYJ010000005">
    <property type="protein sequence ID" value="CAI0421719.1"/>
    <property type="molecule type" value="Genomic_DNA"/>
</dbReference>
<dbReference type="InterPro" id="IPR013087">
    <property type="entry name" value="Znf_C2H2_type"/>
</dbReference>
<evidence type="ECO:0000256" key="7">
    <source>
        <dbReference type="SAM" id="MobiDB-lite"/>
    </source>
</evidence>
<dbReference type="FunFam" id="3.40.50.150:FF:000016">
    <property type="entry name" value="Protein arginine N-methyltransferase 6"/>
    <property type="match status" value="1"/>
</dbReference>
<dbReference type="AlphaFoldDB" id="A0AAV0KI78"/>
<feature type="region of interest" description="Disordered" evidence="7">
    <location>
        <begin position="203"/>
        <end position="224"/>
    </location>
</feature>
<evidence type="ECO:0000256" key="6">
    <source>
        <dbReference type="PROSITE-ProRule" id="PRU01015"/>
    </source>
</evidence>
<dbReference type="PROSITE" id="PS00028">
    <property type="entry name" value="ZINC_FINGER_C2H2_1"/>
    <property type="match status" value="1"/>
</dbReference>
<keyword evidence="1 6" id="KW-0489">Methyltransferase</keyword>
<dbReference type="Gene3D" id="2.70.160.11">
    <property type="entry name" value="Hnrnp arginine n-methyltransferase1"/>
    <property type="match status" value="1"/>
</dbReference>
<evidence type="ECO:0000256" key="2">
    <source>
        <dbReference type="ARBA" id="ARBA00022679"/>
    </source>
</evidence>
<feature type="region of interest" description="Disordered" evidence="7">
    <location>
        <begin position="24"/>
        <end position="45"/>
    </location>
</feature>
<dbReference type="InterPro" id="IPR041698">
    <property type="entry name" value="Methyltransf_25"/>
</dbReference>
<dbReference type="InterPro" id="IPR025799">
    <property type="entry name" value="Arg_MeTrfase"/>
</dbReference>
<dbReference type="PANTHER" id="PTHR11006">
    <property type="entry name" value="PROTEIN ARGININE N-METHYLTRANSFERASE"/>
    <property type="match status" value="1"/>
</dbReference>
<evidence type="ECO:0000256" key="5">
    <source>
        <dbReference type="ARBA" id="ARBA00049303"/>
    </source>
</evidence>
<dbReference type="Pfam" id="PF13649">
    <property type="entry name" value="Methyltransf_25"/>
    <property type="match status" value="1"/>
</dbReference>
<evidence type="ECO:0000313" key="11">
    <source>
        <dbReference type="Proteomes" id="UP001154282"/>
    </source>
</evidence>
<evidence type="ECO:0000256" key="1">
    <source>
        <dbReference type="ARBA" id="ARBA00022603"/>
    </source>
</evidence>
<feature type="compositionally biased region" description="Basic and acidic residues" evidence="7">
    <location>
        <begin position="204"/>
        <end position="218"/>
    </location>
</feature>
<dbReference type="GO" id="GO:0042054">
    <property type="term" value="F:histone methyltransferase activity"/>
    <property type="evidence" value="ECO:0007669"/>
    <property type="project" value="TreeGrafter"/>
</dbReference>
<dbReference type="PANTHER" id="PTHR11006:SF89">
    <property type="entry name" value="PROTEIN ARGININE N-METHYLTRANSFERASE 3-RELATED"/>
    <property type="match status" value="1"/>
</dbReference>
<proteinExistence type="predicted"/>
<dbReference type="Pfam" id="PF22528">
    <property type="entry name" value="PRMT_C"/>
    <property type="match status" value="1"/>
</dbReference>
<comment type="catalytic activity">
    <reaction evidence="5">
        <text>L-arginyl-[protein] + S-adenosyl-L-methionine = N(omega)-methyl-L-arginyl-[protein] + S-adenosyl-L-homocysteine + H(+)</text>
        <dbReference type="Rhea" id="RHEA:48100"/>
        <dbReference type="Rhea" id="RHEA-COMP:10532"/>
        <dbReference type="Rhea" id="RHEA-COMP:11990"/>
        <dbReference type="ChEBI" id="CHEBI:15378"/>
        <dbReference type="ChEBI" id="CHEBI:29965"/>
        <dbReference type="ChEBI" id="CHEBI:57856"/>
        <dbReference type="ChEBI" id="CHEBI:59789"/>
        <dbReference type="ChEBI" id="CHEBI:65280"/>
    </reaction>
    <physiologicalReaction direction="left-to-right" evidence="5">
        <dbReference type="Rhea" id="RHEA:48101"/>
    </physiologicalReaction>
</comment>
<dbReference type="GO" id="GO:0005634">
    <property type="term" value="C:nucleus"/>
    <property type="evidence" value="ECO:0007669"/>
    <property type="project" value="TreeGrafter"/>
</dbReference>
<reference evidence="10" key="1">
    <citation type="submission" date="2022-08" db="EMBL/GenBank/DDBJ databases">
        <authorList>
            <person name="Gutierrez-Valencia J."/>
        </authorList>
    </citation>
    <scope>NUCLEOTIDE SEQUENCE</scope>
</reference>
<dbReference type="Proteomes" id="UP001154282">
    <property type="component" value="Unassembled WGS sequence"/>
</dbReference>
<evidence type="ECO:0000256" key="4">
    <source>
        <dbReference type="ARBA" id="ARBA00047384"/>
    </source>
</evidence>
<evidence type="ECO:0000259" key="8">
    <source>
        <dbReference type="PROSITE" id="PS00028"/>
    </source>
</evidence>
<comment type="catalytic activity">
    <reaction evidence="4">
        <text>L-arginyl-[protein] + 2 S-adenosyl-L-methionine = N(omega),N(omega)-dimethyl-L-arginyl-[protein] + 2 S-adenosyl-L-homocysteine + 2 H(+)</text>
        <dbReference type="Rhea" id="RHEA:48096"/>
        <dbReference type="Rhea" id="RHEA-COMP:10532"/>
        <dbReference type="Rhea" id="RHEA-COMP:11991"/>
        <dbReference type="ChEBI" id="CHEBI:15378"/>
        <dbReference type="ChEBI" id="CHEBI:29965"/>
        <dbReference type="ChEBI" id="CHEBI:57856"/>
        <dbReference type="ChEBI" id="CHEBI:59789"/>
        <dbReference type="ChEBI" id="CHEBI:61897"/>
        <dbReference type="EC" id="2.1.1.319"/>
    </reaction>
    <physiologicalReaction direction="left-to-right" evidence="4">
        <dbReference type="Rhea" id="RHEA:48097"/>
    </physiologicalReaction>
</comment>
<comment type="caution">
    <text evidence="10">The sequence shown here is derived from an EMBL/GenBank/DDBJ whole genome shotgun (WGS) entry which is preliminary data.</text>
</comment>
<dbReference type="EMBL" id="CAMGYJ010000005">
    <property type="protein sequence ID" value="CAI0421791.1"/>
    <property type="molecule type" value="Genomic_DNA"/>
</dbReference>
<keyword evidence="2 6" id="KW-0808">Transferase</keyword>
<dbReference type="GO" id="GO:0035242">
    <property type="term" value="F:protein-arginine omega-N asymmetric methyltransferase activity"/>
    <property type="evidence" value="ECO:0007669"/>
    <property type="project" value="UniProtKB-EC"/>
</dbReference>
<organism evidence="10 11">
    <name type="scientific">Linum tenue</name>
    <dbReference type="NCBI Taxonomy" id="586396"/>
    <lineage>
        <taxon>Eukaryota</taxon>
        <taxon>Viridiplantae</taxon>
        <taxon>Streptophyta</taxon>
        <taxon>Embryophyta</taxon>
        <taxon>Tracheophyta</taxon>
        <taxon>Spermatophyta</taxon>
        <taxon>Magnoliopsida</taxon>
        <taxon>eudicotyledons</taxon>
        <taxon>Gunneridae</taxon>
        <taxon>Pentapetalae</taxon>
        <taxon>rosids</taxon>
        <taxon>fabids</taxon>
        <taxon>Malpighiales</taxon>
        <taxon>Linaceae</taxon>
        <taxon>Linum</taxon>
    </lineage>
</organism>
<dbReference type="InterPro" id="IPR036236">
    <property type="entry name" value="Znf_C2H2_sf"/>
</dbReference>
<dbReference type="InterPro" id="IPR055135">
    <property type="entry name" value="PRMT_dom"/>
</dbReference>
<dbReference type="InterPro" id="IPR041661">
    <property type="entry name" value="ZN622/Rei1/Reh1_Znf-C2H2"/>
</dbReference>
<evidence type="ECO:0000313" key="10">
    <source>
        <dbReference type="EMBL" id="CAI0421791.1"/>
    </source>
</evidence>
<feature type="domain" description="C2H2-type" evidence="8">
    <location>
        <begin position="57"/>
        <end position="78"/>
    </location>
</feature>
<dbReference type="Gene3D" id="3.40.50.150">
    <property type="entry name" value="Vaccinia Virus protein VP39"/>
    <property type="match status" value="1"/>
</dbReference>
<dbReference type="InterPro" id="IPR029063">
    <property type="entry name" value="SAM-dependent_MTases_sf"/>
</dbReference>
<dbReference type="Pfam" id="PF12756">
    <property type="entry name" value="zf-C2H2_2"/>
    <property type="match status" value="1"/>
</dbReference>
<sequence>MADTESQSAEEIKLIQKRVIIDGEYEGEEEELEEDEEEDWNDWGEDGDEELDSNFVCLFCDSNYTSCNELFEHCRLAHKFDFQGIRKRLGLDFYGSFKLINYVRSQVAQNGCWSCGVTCQSKEDLQNHLHETANLENVRLLWDDDNYLKPFMQDDMLLHSFSEEEEEEDAEDDYKASFDKDELMRHLGDIGVLNINEVNGGSTSEHHYESFKQNETKEPASSSNGQVVYKSLQPLITNGVLGDAEPTNIVNLSANKIKTVNDNYFGSYSSFGIHREMISDKVRTDSYRQALMKNPSLLTGAVVMDVGCGTGILSLFAAQAGATRVIAVEASEKMAAVATQIAKDNNLLRTTDQSDGNNSKSTGVMEVVKSMVEELDKSIKIEPHSLDVLVSEWMGYCLLYESMLGSVLFARDKWLKPGGAILPDTAIMYAAGFGRSCTSLPFWEDVYGFNMSCVGNELVQDAARIPIVDVVQDSDLVTHASVLQKFDLATMSPDDVDFTATIELEPKSDNAVANLTESKAALCYGIVVWFDTGFTSRFCKEMPALLSTSPYTPKTHWCQTLLTLRDPIAIASMGQQPGDNSAVVGSEKCPVTRLSLRISIARGVEHRSIDISMEASGVDAGGRKRAWPAQIFHLS</sequence>
<keyword evidence="11" id="KW-1185">Reference proteome</keyword>
<dbReference type="GO" id="GO:0032259">
    <property type="term" value="P:methylation"/>
    <property type="evidence" value="ECO:0007669"/>
    <property type="project" value="UniProtKB-KW"/>
</dbReference>
<name>A0AAV0KI78_9ROSI</name>
<dbReference type="SUPFAM" id="SSF53335">
    <property type="entry name" value="S-adenosyl-L-methionine-dependent methyltransferases"/>
    <property type="match status" value="1"/>
</dbReference>